<evidence type="ECO:0000313" key="2">
    <source>
        <dbReference type="Proteomes" id="UP000543174"/>
    </source>
</evidence>
<protein>
    <submittedName>
        <fullName evidence="1">Uncharacterized protein</fullName>
    </submittedName>
</protein>
<accession>A0A7W3RIK4</accession>
<evidence type="ECO:0000313" key="1">
    <source>
        <dbReference type="EMBL" id="MBA9042633.1"/>
    </source>
</evidence>
<dbReference type="RefSeq" id="WP_182528114.1">
    <property type="nucleotide sequence ID" value="NZ_JACJHT010000015.1"/>
</dbReference>
<dbReference type="Proteomes" id="UP000543174">
    <property type="component" value="Unassembled WGS sequence"/>
</dbReference>
<organism evidence="1 2">
    <name type="scientific">Priestia aryabhattai</name>
    <name type="common">Bacillus aryabhattai</name>
    <dbReference type="NCBI Taxonomy" id="412384"/>
    <lineage>
        <taxon>Bacteria</taxon>
        <taxon>Bacillati</taxon>
        <taxon>Bacillota</taxon>
        <taxon>Bacilli</taxon>
        <taxon>Bacillales</taxon>
        <taxon>Bacillaceae</taxon>
        <taxon>Priestia</taxon>
    </lineage>
</organism>
<dbReference type="AlphaFoldDB" id="A0A7W3RIK4"/>
<comment type="caution">
    <text evidence="1">The sequence shown here is derived from an EMBL/GenBank/DDBJ whole genome shotgun (WGS) entry which is preliminary data.</text>
</comment>
<reference evidence="1" key="1">
    <citation type="submission" date="2020-08" db="EMBL/GenBank/DDBJ databases">
        <title>Functional genomics of gut bacteria from endangered species of beetles.</title>
        <authorList>
            <person name="Carlos-Shanley C."/>
        </authorList>
    </citation>
    <scope>NUCLEOTIDE SEQUENCE [LARGE SCALE GENOMIC DNA]</scope>
    <source>
        <strain evidence="1">S00060</strain>
    </source>
</reference>
<keyword evidence="2" id="KW-1185">Reference proteome</keyword>
<dbReference type="EMBL" id="JACJHT010000015">
    <property type="protein sequence ID" value="MBA9042633.1"/>
    <property type="molecule type" value="Genomic_DNA"/>
</dbReference>
<name>A0A7W3RIK4_PRIAR</name>
<proteinExistence type="predicted"/>
<sequence>MMNKTRQMISLNGDTYQYIQNYMIEQKVRYLGGAIADICNRSRYKQKKE</sequence>
<gene>
    <name evidence="1" type="ORF">HNP21_005770</name>
</gene>